<dbReference type="EMBL" id="CAKXZT010000035">
    <property type="protein sequence ID" value="CAH2396318.1"/>
    <property type="molecule type" value="Genomic_DNA"/>
</dbReference>
<evidence type="ECO:0000313" key="1">
    <source>
        <dbReference type="EMBL" id="CAH2396318.1"/>
    </source>
</evidence>
<keyword evidence="2" id="KW-1185">Reference proteome</keyword>
<protein>
    <recommendedName>
        <fullName evidence="3">Secreted protein</fullName>
    </recommendedName>
</protein>
<dbReference type="Proteomes" id="UP001153050">
    <property type="component" value="Unassembled WGS sequence"/>
</dbReference>
<evidence type="ECO:0008006" key="3">
    <source>
        <dbReference type="Google" id="ProtNLM"/>
    </source>
</evidence>
<organism evidence="1 2">
    <name type="scientific">Mesorhizobium escarrei</name>
    <dbReference type="NCBI Taxonomy" id="666018"/>
    <lineage>
        <taxon>Bacteria</taxon>
        <taxon>Pseudomonadati</taxon>
        <taxon>Pseudomonadota</taxon>
        <taxon>Alphaproteobacteria</taxon>
        <taxon>Hyphomicrobiales</taxon>
        <taxon>Phyllobacteriaceae</taxon>
        <taxon>Mesorhizobium</taxon>
    </lineage>
</organism>
<gene>
    <name evidence="1" type="ORF">MES5069_130163</name>
</gene>
<sequence length="75" mass="8343">MSCSLALEQSLLIRTIGVFFWGQTAGNLKHTAPAARMGEAGAVWFPCKTNEGITCRLYARVFLPPSSSRRPRFLR</sequence>
<proteinExistence type="predicted"/>
<accession>A0ABM9DIA5</accession>
<comment type="caution">
    <text evidence="1">The sequence shown here is derived from an EMBL/GenBank/DDBJ whole genome shotgun (WGS) entry which is preliminary data.</text>
</comment>
<evidence type="ECO:0000313" key="2">
    <source>
        <dbReference type="Proteomes" id="UP001153050"/>
    </source>
</evidence>
<name>A0ABM9DIA5_9HYPH</name>
<reference evidence="1 2" key="1">
    <citation type="submission" date="2022-03" db="EMBL/GenBank/DDBJ databases">
        <authorList>
            <person name="Brunel B."/>
        </authorList>
    </citation>
    <scope>NUCLEOTIDE SEQUENCE [LARGE SCALE GENOMIC DNA]</scope>
    <source>
        <strain evidence="1">STM5069sample</strain>
    </source>
</reference>